<name>A0ABX1N4X3_9RHOO</name>
<evidence type="ECO:0000313" key="3">
    <source>
        <dbReference type="Proteomes" id="UP000601990"/>
    </source>
</evidence>
<dbReference type="InterPro" id="IPR006521">
    <property type="entry name" value="Tail_protein_I"/>
</dbReference>
<protein>
    <recommendedName>
        <fullName evidence="4">Phage tail protein</fullName>
    </recommendedName>
</protein>
<gene>
    <name evidence="2" type="ORF">GO608_13410</name>
</gene>
<dbReference type="Pfam" id="PF09684">
    <property type="entry name" value="Tail_P2_I"/>
    <property type="match status" value="1"/>
</dbReference>
<dbReference type="Proteomes" id="UP000601990">
    <property type="component" value="Unassembled WGS sequence"/>
</dbReference>
<dbReference type="InterPro" id="IPR011748">
    <property type="entry name" value="Unchr_phage_tail-like"/>
</dbReference>
<keyword evidence="3" id="KW-1185">Reference proteome</keyword>
<dbReference type="SUPFAM" id="SSF101898">
    <property type="entry name" value="NHL repeat"/>
    <property type="match status" value="1"/>
</dbReference>
<reference evidence="2" key="1">
    <citation type="submission" date="2019-12" db="EMBL/GenBank/DDBJ databases">
        <title>Comparative genomics gives insights into the taxonomy of the Azoarcus-Aromatoleum group and reveals separate origins of nif in the plant-associated Azoarcus and non-plant-associated Aromatoleum sub-groups.</title>
        <authorList>
            <person name="Lafos M."/>
            <person name="Maluk M."/>
            <person name="Batista M."/>
            <person name="Junghare M."/>
            <person name="Carmona M."/>
            <person name="Faoro H."/>
            <person name="Cruz L.M."/>
            <person name="Battistoni F."/>
            <person name="De Souza E."/>
            <person name="Pedrosa F."/>
            <person name="Chen W.-M."/>
            <person name="Poole P.S."/>
            <person name="Dixon R.A."/>
            <person name="James E.K."/>
        </authorList>
    </citation>
    <scope>NUCLEOTIDE SEQUENCE</scope>
    <source>
        <strain evidence="2">U120</strain>
    </source>
</reference>
<sequence>MSTDVSRLPPVPAPPHDPYSLLLAGRLGPRPAIGWRLRRAERVDIDGGTRALVLAPAPATARWLSEPDGSFGGLKPPPNVVQTPSGDILLLEPTTGALTRFDPCCCRFKPLPCTTQTAADPTGCLDRGAAGITAALPVPLTRLLDAQAIAVCAGELFIADRGHGRVVRVSLAGLVPRGALRLPPSQQAALPSPPWHPTGLAVDGHGILYVSDPRNGRIDRFGPRGQWLGAVKAGLGVTHLAVDCRDRLHAVVFETKFVATAVGATRVALQVDALSAGFHWHTLKLGAPLPAARFSIAIDAGDEPWTLVELNDAANPRWTPWLAGTDLPRLVDPLPFSGVVGRYLRLRLAPEPGHAATPAFDVIAAGARVVRIAGDSVEIVPGARADLVEGFPPSPIHVDARGHLHLCGVCGPDVFDRYGRPVPPEERLNGERHERTGHYFSHALDAGIDGCQWHRIELSGALPAGASIEVRTTTAAIELSPAEVDSLAESAWATRLVSTSMTPPDKAIPSACTWDCLITSPPGRFLWIDLKLAGDGRVTPCIGSALVEYPRITLRRYLPGVFGFDPVGADFTDRLTAIFDATLRSIEGRVDREAMLFDPLSAPADALPGRLDFLSWIADWIGVTLSRDWPLERRRRFVKQAAKLYCQRGTPDGLRSQLLLLLGFDRTYAEHCLAERPQTRCLPLPRNCGPCPPCTPAEPPPLILEHFKLRRWLYACHGRLGDDSVLWGKRIVGRSQLSGSATSQNPERGNAQVGVTRLDSVPDPLRDPFHVTAHKFSVFVPARIRDSASEKRALDDLLAREAPAHTAVDVRYVEPRFRVGVQAMVGLDAVIARTPCGVRLDEARLRQGTVLSSAPSAPAGSTRPPSLEVGRARVGTSSRLA</sequence>
<dbReference type="EMBL" id="WTVH01000027">
    <property type="protein sequence ID" value="NMF94323.1"/>
    <property type="molecule type" value="Genomic_DNA"/>
</dbReference>
<dbReference type="InterPro" id="IPR011042">
    <property type="entry name" value="6-blade_b-propeller_TolB-like"/>
</dbReference>
<dbReference type="NCBIfam" id="TIGR02242">
    <property type="entry name" value="tail_TIGR02242"/>
    <property type="match status" value="1"/>
</dbReference>
<dbReference type="Gene3D" id="2.120.10.30">
    <property type="entry name" value="TolB, C-terminal domain"/>
    <property type="match status" value="1"/>
</dbReference>
<evidence type="ECO:0008006" key="4">
    <source>
        <dbReference type="Google" id="ProtNLM"/>
    </source>
</evidence>
<proteinExistence type="predicted"/>
<feature type="region of interest" description="Disordered" evidence="1">
    <location>
        <begin position="851"/>
        <end position="881"/>
    </location>
</feature>
<evidence type="ECO:0000256" key="1">
    <source>
        <dbReference type="SAM" id="MobiDB-lite"/>
    </source>
</evidence>
<accession>A0ABX1N4X3</accession>
<dbReference type="RefSeq" id="WP_169199553.1">
    <property type="nucleotide sequence ID" value="NZ_WTVH02000001.1"/>
</dbReference>
<evidence type="ECO:0000313" key="2">
    <source>
        <dbReference type="EMBL" id="NMF94323.1"/>
    </source>
</evidence>
<comment type="caution">
    <text evidence="2">The sequence shown here is derived from an EMBL/GenBank/DDBJ whole genome shotgun (WGS) entry which is preliminary data.</text>
</comment>
<organism evidence="2 3">
    <name type="scientific">Aromatoleum buckelii</name>
    <dbReference type="NCBI Taxonomy" id="200254"/>
    <lineage>
        <taxon>Bacteria</taxon>
        <taxon>Pseudomonadati</taxon>
        <taxon>Pseudomonadota</taxon>
        <taxon>Betaproteobacteria</taxon>
        <taxon>Rhodocyclales</taxon>
        <taxon>Rhodocyclaceae</taxon>
        <taxon>Aromatoleum</taxon>
    </lineage>
</organism>